<dbReference type="STRING" id="63057.A0A2P5FJP5"/>
<keyword evidence="11 18" id="KW-1133">Transmembrane helix</keyword>
<dbReference type="GO" id="GO:0030247">
    <property type="term" value="F:polysaccharide binding"/>
    <property type="evidence" value="ECO:0007669"/>
    <property type="project" value="InterPro"/>
</dbReference>
<dbReference type="GO" id="GO:0004674">
    <property type="term" value="F:protein serine/threonine kinase activity"/>
    <property type="evidence" value="ECO:0007669"/>
    <property type="project" value="UniProtKB-EC"/>
</dbReference>
<keyword evidence="10" id="KW-0862">Zinc</keyword>
<evidence type="ECO:0000256" key="3">
    <source>
        <dbReference type="ARBA" id="ARBA00004906"/>
    </source>
</evidence>
<feature type="signal peptide" evidence="19">
    <location>
        <begin position="1"/>
        <end position="20"/>
    </location>
</feature>
<dbReference type="PROSITE" id="PS50089">
    <property type="entry name" value="ZF_RING_2"/>
    <property type="match status" value="1"/>
</dbReference>
<evidence type="ECO:0000256" key="7">
    <source>
        <dbReference type="ARBA" id="ARBA00022729"/>
    </source>
</evidence>
<proteinExistence type="inferred from homology"/>
<protein>
    <submittedName>
        <fullName evidence="21">43kDa postsynaptic protein</fullName>
    </submittedName>
</protein>
<evidence type="ECO:0000259" key="20">
    <source>
        <dbReference type="PROSITE" id="PS50089"/>
    </source>
</evidence>
<comment type="pathway">
    <text evidence="3">Protein modification; protein ubiquitination.</text>
</comment>
<dbReference type="OrthoDB" id="8062037at2759"/>
<dbReference type="GO" id="GO:0016020">
    <property type="term" value="C:membrane"/>
    <property type="evidence" value="ECO:0007669"/>
    <property type="project" value="UniProtKB-SubCell"/>
</dbReference>
<dbReference type="EMBL" id="JXTC01000027">
    <property type="protein sequence ID" value="PON98021.1"/>
    <property type="molecule type" value="Genomic_DNA"/>
</dbReference>
<feature type="transmembrane region" description="Helical" evidence="18">
    <location>
        <begin position="235"/>
        <end position="261"/>
    </location>
</feature>
<evidence type="ECO:0000256" key="17">
    <source>
        <dbReference type="PROSITE-ProRule" id="PRU00175"/>
    </source>
</evidence>
<comment type="caution">
    <text evidence="21">The sequence shown here is derived from an EMBL/GenBank/DDBJ whole genome shotgun (WGS) entry which is preliminary data.</text>
</comment>
<dbReference type="PANTHER" id="PTHR46279">
    <property type="entry name" value="RING/U-BOX SUPERFAMILY PROTEIN"/>
    <property type="match status" value="1"/>
</dbReference>
<evidence type="ECO:0000256" key="14">
    <source>
        <dbReference type="ARBA" id="ARBA00024209"/>
    </source>
</evidence>
<evidence type="ECO:0000256" key="15">
    <source>
        <dbReference type="ARBA" id="ARBA00047899"/>
    </source>
</evidence>
<keyword evidence="9" id="KW-0833">Ubl conjugation pathway</keyword>
<dbReference type="InterPro" id="IPR025287">
    <property type="entry name" value="WAK_GUB"/>
</dbReference>
<dbReference type="InterPro" id="IPR046948">
    <property type="entry name" value="ATL20-22-like"/>
</dbReference>
<evidence type="ECO:0000256" key="2">
    <source>
        <dbReference type="ARBA" id="ARBA00004167"/>
    </source>
</evidence>
<evidence type="ECO:0000256" key="19">
    <source>
        <dbReference type="SAM" id="SignalP"/>
    </source>
</evidence>
<keyword evidence="7 19" id="KW-0732">Signal</keyword>
<comment type="subcellular location">
    <subcellularLocation>
        <location evidence="2">Membrane</location>
        <topology evidence="2">Single-pass membrane protein</topology>
    </subcellularLocation>
</comment>
<keyword evidence="6" id="KW-0479">Metal-binding</keyword>
<keyword evidence="8 17" id="KW-0863">Zinc-finger</keyword>
<evidence type="ECO:0000256" key="1">
    <source>
        <dbReference type="ARBA" id="ARBA00000900"/>
    </source>
</evidence>
<feature type="domain" description="RING-type" evidence="20">
    <location>
        <begin position="316"/>
        <end position="358"/>
    </location>
</feature>
<dbReference type="InterPro" id="IPR013083">
    <property type="entry name" value="Znf_RING/FYVE/PHD"/>
</dbReference>
<dbReference type="Pfam" id="PF14380">
    <property type="entry name" value="WAK_assoc"/>
    <property type="match status" value="1"/>
</dbReference>
<keyword evidence="22" id="KW-1185">Reference proteome</keyword>
<evidence type="ECO:0000256" key="11">
    <source>
        <dbReference type="ARBA" id="ARBA00022989"/>
    </source>
</evidence>
<evidence type="ECO:0000256" key="5">
    <source>
        <dbReference type="ARBA" id="ARBA00022692"/>
    </source>
</evidence>
<dbReference type="InterPro" id="IPR001841">
    <property type="entry name" value="Znf_RING"/>
</dbReference>
<comment type="similarity">
    <text evidence="14">Belongs to the RING-type zinc finger family. ATL subfamily.</text>
</comment>
<dbReference type="InterPro" id="IPR032872">
    <property type="entry name" value="WAK_assoc_C"/>
</dbReference>
<reference evidence="22" key="1">
    <citation type="submission" date="2016-06" db="EMBL/GenBank/DDBJ databases">
        <title>Parallel loss of symbiosis genes in relatives of nitrogen-fixing non-legume Parasponia.</title>
        <authorList>
            <person name="Van Velzen R."/>
            <person name="Holmer R."/>
            <person name="Bu F."/>
            <person name="Rutten L."/>
            <person name="Van Zeijl A."/>
            <person name="Liu W."/>
            <person name="Santuari L."/>
            <person name="Cao Q."/>
            <person name="Sharma T."/>
            <person name="Shen D."/>
            <person name="Roswanjaya Y."/>
            <person name="Wardhani T."/>
            <person name="Kalhor M.S."/>
            <person name="Jansen J."/>
            <person name="Van den Hoogen J."/>
            <person name="Gungor B."/>
            <person name="Hartog M."/>
            <person name="Hontelez J."/>
            <person name="Verver J."/>
            <person name="Yang W.-C."/>
            <person name="Schijlen E."/>
            <person name="Repin R."/>
            <person name="Schilthuizen M."/>
            <person name="Schranz E."/>
            <person name="Heidstra R."/>
            <person name="Miyata K."/>
            <person name="Fedorova E."/>
            <person name="Kohlen W."/>
            <person name="Bisseling T."/>
            <person name="Smit S."/>
            <person name="Geurts R."/>
        </authorList>
    </citation>
    <scope>NUCLEOTIDE SEQUENCE [LARGE SCALE GENOMIC DNA]</scope>
    <source>
        <strain evidence="22">cv. RG33-2</strain>
    </source>
</reference>
<dbReference type="Pfam" id="PF13947">
    <property type="entry name" value="GUB_WAK_bind"/>
    <property type="match status" value="1"/>
</dbReference>
<accession>A0A2P5FJP5</accession>
<evidence type="ECO:0000256" key="18">
    <source>
        <dbReference type="SAM" id="Phobius"/>
    </source>
</evidence>
<gene>
    <name evidence="21" type="ORF">TorRG33x02_060950</name>
</gene>
<comment type="catalytic activity">
    <reaction evidence="15">
        <text>L-threonyl-[protein] + ATP = O-phospho-L-threonyl-[protein] + ADP + H(+)</text>
        <dbReference type="Rhea" id="RHEA:46608"/>
        <dbReference type="Rhea" id="RHEA-COMP:11060"/>
        <dbReference type="Rhea" id="RHEA-COMP:11605"/>
        <dbReference type="ChEBI" id="CHEBI:15378"/>
        <dbReference type="ChEBI" id="CHEBI:30013"/>
        <dbReference type="ChEBI" id="CHEBI:30616"/>
        <dbReference type="ChEBI" id="CHEBI:61977"/>
        <dbReference type="ChEBI" id="CHEBI:456216"/>
        <dbReference type="EC" id="2.7.11.1"/>
    </reaction>
</comment>
<dbReference type="InParanoid" id="A0A2P5FJP5"/>
<comment type="catalytic activity">
    <reaction evidence="1">
        <text>S-ubiquitinyl-[E2 ubiquitin-conjugating enzyme]-L-cysteine + [acceptor protein]-L-lysine = [E2 ubiquitin-conjugating enzyme]-L-cysteine + N(6)-ubiquitinyl-[acceptor protein]-L-lysine.</text>
        <dbReference type="EC" id="2.3.2.27"/>
    </reaction>
</comment>
<keyword evidence="5 18" id="KW-0812">Transmembrane</keyword>
<evidence type="ECO:0000256" key="10">
    <source>
        <dbReference type="ARBA" id="ARBA00022833"/>
    </source>
</evidence>
<organism evidence="21 22">
    <name type="scientific">Trema orientale</name>
    <name type="common">Charcoal tree</name>
    <name type="synonym">Celtis orientalis</name>
    <dbReference type="NCBI Taxonomy" id="63057"/>
    <lineage>
        <taxon>Eukaryota</taxon>
        <taxon>Viridiplantae</taxon>
        <taxon>Streptophyta</taxon>
        <taxon>Embryophyta</taxon>
        <taxon>Tracheophyta</taxon>
        <taxon>Spermatophyta</taxon>
        <taxon>Magnoliopsida</taxon>
        <taxon>eudicotyledons</taxon>
        <taxon>Gunneridae</taxon>
        <taxon>Pentapetalae</taxon>
        <taxon>rosids</taxon>
        <taxon>fabids</taxon>
        <taxon>Rosales</taxon>
        <taxon>Cannabaceae</taxon>
        <taxon>Trema</taxon>
    </lineage>
</organism>
<evidence type="ECO:0000256" key="9">
    <source>
        <dbReference type="ARBA" id="ARBA00022786"/>
    </source>
</evidence>
<keyword evidence="12 18" id="KW-0472">Membrane</keyword>
<dbReference type="GO" id="GO:0008270">
    <property type="term" value="F:zinc ion binding"/>
    <property type="evidence" value="ECO:0007669"/>
    <property type="project" value="UniProtKB-KW"/>
</dbReference>
<evidence type="ECO:0000256" key="6">
    <source>
        <dbReference type="ARBA" id="ARBA00022723"/>
    </source>
</evidence>
<evidence type="ECO:0000256" key="4">
    <source>
        <dbReference type="ARBA" id="ARBA00022679"/>
    </source>
</evidence>
<dbReference type="Pfam" id="PF13639">
    <property type="entry name" value="zf-RING_2"/>
    <property type="match status" value="1"/>
</dbReference>
<dbReference type="SUPFAM" id="SSF57850">
    <property type="entry name" value="RING/U-box"/>
    <property type="match status" value="1"/>
</dbReference>
<evidence type="ECO:0000256" key="8">
    <source>
        <dbReference type="ARBA" id="ARBA00022771"/>
    </source>
</evidence>
<sequence>MGSPDVLLFLLFFLLPILHAEKQCQISMCGDNNIPIRFPFQLKSQQPQSCGYPGFELSCSSQNITVLKLPFSGEFYVRQISYVTQEIILYDPFKCLPSRLWSFSLSGSPFVSAFYQNYTFLSCPPSYTKSRFNPIDCLSNSTHSILATSSLSLAKTMSESCQILNTSTIPVWRPVQFNEGLSSSLNNDLHLTWYEPDCSTCEIQGGICGFKSNTSQEIGCFDNLGKGGSNDGLQIFRIICLAIAVPAITCAAGIACFACLVDRTHQGNTRRSPTAVAAAPEPNIIVMGLDDTTIESYQKLVLGESRRLPGPNDITCPICLSEYRSKETLRCIPECKHCFHAECIDEWLRLNGTCPVCRNTPSPSPAHVTSDIV</sequence>
<evidence type="ECO:0000256" key="13">
    <source>
        <dbReference type="ARBA" id="ARBA00023180"/>
    </source>
</evidence>
<evidence type="ECO:0000256" key="16">
    <source>
        <dbReference type="ARBA" id="ARBA00048679"/>
    </source>
</evidence>
<dbReference type="Gene3D" id="3.30.40.10">
    <property type="entry name" value="Zinc/RING finger domain, C3HC4 (zinc finger)"/>
    <property type="match status" value="1"/>
</dbReference>
<keyword evidence="4" id="KW-0808">Transferase</keyword>
<comment type="catalytic activity">
    <reaction evidence="16">
        <text>L-seryl-[protein] + ATP = O-phospho-L-seryl-[protein] + ADP + H(+)</text>
        <dbReference type="Rhea" id="RHEA:17989"/>
        <dbReference type="Rhea" id="RHEA-COMP:9863"/>
        <dbReference type="Rhea" id="RHEA-COMP:11604"/>
        <dbReference type="ChEBI" id="CHEBI:15378"/>
        <dbReference type="ChEBI" id="CHEBI:29999"/>
        <dbReference type="ChEBI" id="CHEBI:30616"/>
        <dbReference type="ChEBI" id="CHEBI:83421"/>
        <dbReference type="ChEBI" id="CHEBI:456216"/>
        <dbReference type="EC" id="2.7.11.1"/>
    </reaction>
</comment>
<evidence type="ECO:0000313" key="22">
    <source>
        <dbReference type="Proteomes" id="UP000237000"/>
    </source>
</evidence>
<evidence type="ECO:0000313" key="21">
    <source>
        <dbReference type="EMBL" id="PON98021.1"/>
    </source>
</evidence>
<dbReference type="GO" id="GO:0061630">
    <property type="term" value="F:ubiquitin protein ligase activity"/>
    <property type="evidence" value="ECO:0007669"/>
    <property type="project" value="UniProtKB-EC"/>
</dbReference>
<dbReference type="AlphaFoldDB" id="A0A2P5FJP5"/>
<evidence type="ECO:0000256" key="12">
    <source>
        <dbReference type="ARBA" id="ARBA00023136"/>
    </source>
</evidence>
<dbReference type="PANTHER" id="PTHR46279:SF2">
    <property type="entry name" value="RING-H2 FINGER PROTEIN ATL21A-RELATED"/>
    <property type="match status" value="1"/>
</dbReference>
<keyword evidence="13" id="KW-0325">Glycoprotein</keyword>
<dbReference type="SMART" id="SM00184">
    <property type="entry name" value="RING"/>
    <property type="match status" value="1"/>
</dbReference>
<dbReference type="Proteomes" id="UP000237000">
    <property type="component" value="Unassembled WGS sequence"/>
</dbReference>
<name>A0A2P5FJP5_TREOI</name>
<feature type="chain" id="PRO_5015151110" evidence="19">
    <location>
        <begin position="21"/>
        <end position="373"/>
    </location>
</feature>
<dbReference type="CDD" id="cd16461">
    <property type="entry name" value="RING-H2_EL5-like"/>
    <property type="match status" value="1"/>
</dbReference>